<name>D8M9Y5_BLAHO</name>
<feature type="region of interest" description="Disordered" evidence="1">
    <location>
        <begin position="31"/>
        <end position="51"/>
    </location>
</feature>
<dbReference type="GeneID" id="24921567"/>
<dbReference type="OrthoDB" id="10648563at2759"/>
<evidence type="ECO:0000256" key="1">
    <source>
        <dbReference type="SAM" id="MobiDB-lite"/>
    </source>
</evidence>
<proteinExistence type="predicted"/>
<dbReference type="AlphaFoldDB" id="D8M9Y5"/>
<keyword evidence="3" id="KW-1185">Reference proteome</keyword>
<dbReference type="InParanoid" id="D8M9Y5"/>
<reference evidence="2" key="1">
    <citation type="submission" date="2010-02" db="EMBL/GenBank/DDBJ databases">
        <title>Sequencing and annotation of the Blastocystis hominis genome.</title>
        <authorList>
            <person name="Wincker P."/>
        </authorList>
    </citation>
    <scope>NUCLEOTIDE SEQUENCE</scope>
    <source>
        <strain evidence="2">Singapore isolate B</strain>
    </source>
</reference>
<organism evidence="2">
    <name type="scientific">Blastocystis hominis</name>
    <dbReference type="NCBI Taxonomy" id="12968"/>
    <lineage>
        <taxon>Eukaryota</taxon>
        <taxon>Sar</taxon>
        <taxon>Stramenopiles</taxon>
        <taxon>Bigyra</taxon>
        <taxon>Opalozoa</taxon>
        <taxon>Opalinata</taxon>
        <taxon>Blastocystidae</taxon>
        <taxon>Blastocystis</taxon>
    </lineage>
</organism>
<sequence length="51" mass="6063">MASDREVKYYLDENLTRISQELTEKENLIRSMQERSTEGMRTRTTSVAKEH</sequence>
<protein>
    <submittedName>
        <fullName evidence="2">Uncharacterized protein</fullName>
    </submittedName>
</protein>
<accession>D8M9Y5</accession>
<feature type="compositionally biased region" description="Basic and acidic residues" evidence="1">
    <location>
        <begin position="31"/>
        <end position="41"/>
    </location>
</feature>
<evidence type="ECO:0000313" key="3">
    <source>
        <dbReference type="Proteomes" id="UP000008312"/>
    </source>
</evidence>
<evidence type="ECO:0000313" key="2">
    <source>
        <dbReference type="EMBL" id="CBK24874.2"/>
    </source>
</evidence>
<dbReference type="EMBL" id="FN668689">
    <property type="protein sequence ID" value="CBK24874.2"/>
    <property type="molecule type" value="Genomic_DNA"/>
</dbReference>
<feature type="compositionally biased region" description="Polar residues" evidence="1">
    <location>
        <begin position="42"/>
        <end position="51"/>
    </location>
</feature>
<dbReference type="Proteomes" id="UP000008312">
    <property type="component" value="Unassembled WGS sequence"/>
</dbReference>
<dbReference type="RefSeq" id="XP_012898922.1">
    <property type="nucleotide sequence ID" value="XM_013043468.1"/>
</dbReference>
<gene>
    <name evidence="2" type="ORF">GSBLH_T00004544001</name>
</gene>